<reference evidence="1 2" key="1">
    <citation type="submission" date="2014-12" db="EMBL/GenBank/DDBJ databases">
        <title>Comparative genome analysis of Bacillus coagulans HM-08, Clostridium butyricum HM-68, Bacillus subtilis HM-66 and Bacillus licheniformis BL-09.</title>
        <authorList>
            <person name="Zhang H."/>
        </authorList>
    </citation>
    <scope>NUCLEOTIDE SEQUENCE [LARGE SCALE GENOMIC DNA]</scope>
    <source>
        <strain evidence="1 2">HM-66</strain>
    </source>
</reference>
<dbReference type="Proteomes" id="UP000032247">
    <property type="component" value="Unassembled WGS sequence"/>
</dbReference>
<proteinExistence type="predicted"/>
<protein>
    <submittedName>
        <fullName evidence="1">Uncharacterized protein</fullName>
    </submittedName>
</protein>
<organism evidence="1 2">
    <name type="scientific">Bacillus subtilis</name>
    <dbReference type="NCBI Taxonomy" id="1423"/>
    <lineage>
        <taxon>Bacteria</taxon>
        <taxon>Bacillati</taxon>
        <taxon>Bacillota</taxon>
        <taxon>Bacilli</taxon>
        <taxon>Bacillales</taxon>
        <taxon>Bacillaceae</taxon>
        <taxon>Bacillus</taxon>
    </lineage>
</organism>
<name>A0A0D1KM64_BACIU</name>
<evidence type="ECO:0000313" key="1">
    <source>
        <dbReference type="EMBL" id="KIU09900.1"/>
    </source>
</evidence>
<dbReference type="PATRIC" id="fig|1423.173.peg.3347"/>
<comment type="caution">
    <text evidence="1">The sequence shown here is derived from an EMBL/GenBank/DDBJ whole genome shotgun (WGS) entry which is preliminary data.</text>
</comment>
<evidence type="ECO:0000313" key="2">
    <source>
        <dbReference type="Proteomes" id="UP000032247"/>
    </source>
</evidence>
<dbReference type="EMBL" id="JXBC01000006">
    <property type="protein sequence ID" value="KIU09900.1"/>
    <property type="molecule type" value="Genomic_DNA"/>
</dbReference>
<gene>
    <name evidence="1" type="ORF">SC09_Contig28orf00009</name>
</gene>
<sequence length="38" mass="4298">MTSPIQQLFSVSASILSFCEEGLFQMCMTAYLYVDQKS</sequence>
<dbReference type="AlphaFoldDB" id="A0A0D1KM64"/>
<accession>A0A0D1KM64</accession>